<protein>
    <recommendedName>
        <fullName evidence="3">Tyrosine specific protein phosphatases domain-containing protein</fullName>
    </recommendedName>
</protein>
<organism evidence="1 2">
    <name type="scientific">Alteromonas salexigens</name>
    <dbReference type="NCBI Taxonomy" id="2982530"/>
    <lineage>
        <taxon>Bacteria</taxon>
        <taxon>Pseudomonadati</taxon>
        <taxon>Pseudomonadota</taxon>
        <taxon>Gammaproteobacteria</taxon>
        <taxon>Alteromonadales</taxon>
        <taxon>Alteromonadaceae</taxon>
        <taxon>Alteromonas/Salinimonas group</taxon>
        <taxon>Alteromonas</taxon>
    </lineage>
</organism>
<proteinExistence type="predicted"/>
<name>A0ABT2VS04_9ALTE</name>
<evidence type="ECO:0000313" key="2">
    <source>
        <dbReference type="Proteomes" id="UP001209257"/>
    </source>
</evidence>
<comment type="caution">
    <text evidence="1">The sequence shown here is derived from an EMBL/GenBank/DDBJ whole genome shotgun (WGS) entry which is preliminary data.</text>
</comment>
<dbReference type="EMBL" id="JAOTJC010000016">
    <property type="protein sequence ID" value="MCU7556105.1"/>
    <property type="molecule type" value="Genomic_DNA"/>
</dbReference>
<dbReference type="SUPFAM" id="SSF52799">
    <property type="entry name" value="(Phosphotyrosine protein) phosphatases II"/>
    <property type="match status" value="1"/>
</dbReference>
<dbReference type="InterPro" id="IPR029021">
    <property type="entry name" value="Prot-tyrosine_phosphatase-like"/>
</dbReference>
<keyword evidence="2" id="KW-1185">Reference proteome</keyword>
<sequence length="169" mass="18556">MTETDTDISTIHDNTLSLLSGRIALGLPLDRHLIATLPELGVSHVVMLREREEDALKYRDATEAADITWAWMPLGEGQGPASGELDSSYLEQYLAELKQLLVEGHSLYFQCDASLERCTVLLYALCHYCRMPSSSAYPLLHSLPALSIHTVPRATLHWAAKIGAGAPQA</sequence>
<accession>A0ABT2VS04</accession>
<dbReference type="RefSeq" id="WP_262996427.1">
    <property type="nucleotide sequence ID" value="NZ_JAOTJC010000016.1"/>
</dbReference>
<dbReference type="Proteomes" id="UP001209257">
    <property type="component" value="Unassembled WGS sequence"/>
</dbReference>
<evidence type="ECO:0000313" key="1">
    <source>
        <dbReference type="EMBL" id="MCU7556105.1"/>
    </source>
</evidence>
<dbReference type="Gene3D" id="3.90.190.10">
    <property type="entry name" value="Protein tyrosine phosphatase superfamily"/>
    <property type="match status" value="1"/>
</dbReference>
<evidence type="ECO:0008006" key="3">
    <source>
        <dbReference type="Google" id="ProtNLM"/>
    </source>
</evidence>
<gene>
    <name evidence="1" type="ORF">OCL06_16050</name>
</gene>
<reference evidence="2" key="1">
    <citation type="submission" date="2023-07" db="EMBL/GenBank/DDBJ databases">
        <title>Study on multiphase classification of strain Alteromonas salexigens isolated from the Yellow Sea.</title>
        <authorList>
            <person name="Sun L."/>
        </authorList>
    </citation>
    <scope>NUCLEOTIDE SEQUENCE [LARGE SCALE GENOMIC DNA]</scope>
    <source>
        <strain evidence="2">ASW11-19</strain>
    </source>
</reference>